<feature type="domain" description="ZNF598/HEL2 PAH" evidence="2">
    <location>
        <begin position="106"/>
        <end position="186"/>
    </location>
</feature>
<dbReference type="AlphaFoldDB" id="A0AA89BQ82"/>
<feature type="compositionally biased region" description="Polar residues" evidence="1">
    <location>
        <begin position="30"/>
        <end position="51"/>
    </location>
</feature>
<dbReference type="GO" id="GO:0043022">
    <property type="term" value="F:ribosome binding"/>
    <property type="evidence" value="ECO:0007669"/>
    <property type="project" value="TreeGrafter"/>
</dbReference>
<evidence type="ECO:0000256" key="1">
    <source>
        <dbReference type="SAM" id="MobiDB-lite"/>
    </source>
</evidence>
<name>A0AA89BQ82_PINIB</name>
<sequence length="265" mass="29050">MEEIPALGASDFPSLSSGKSAKPPPGFGASKSTNRVPPGFNSKSSESSTSLGARPPPGFSSLQSSEDVISGAKSSLSLKTILPVAPDLPLTTDMSNFKFAEPQEFQSRNKALISQIKESIEFDAEKFDRFKQWSGEFRKGSISATDYYEKCEKLVGEEKFVPIFSELIVLLPDIDKQQELLKAYNQIHSRSSPKDFVLGISGKSKAAPWNKQILFQSCPTCRQVLLNVDFLTHIATHSQENEFPSLESQPSKAQGPGMRAWLKAS</sequence>
<organism evidence="4 5">
    <name type="scientific">Pinctada imbricata</name>
    <name type="common">Atlantic pearl-oyster</name>
    <name type="synonym">Pinctada martensii</name>
    <dbReference type="NCBI Taxonomy" id="66713"/>
    <lineage>
        <taxon>Eukaryota</taxon>
        <taxon>Metazoa</taxon>
        <taxon>Spiralia</taxon>
        <taxon>Lophotrochozoa</taxon>
        <taxon>Mollusca</taxon>
        <taxon>Bivalvia</taxon>
        <taxon>Autobranchia</taxon>
        <taxon>Pteriomorphia</taxon>
        <taxon>Pterioida</taxon>
        <taxon>Pterioidea</taxon>
        <taxon>Pteriidae</taxon>
        <taxon>Pinctada</taxon>
    </lineage>
</organism>
<feature type="region of interest" description="Disordered" evidence="1">
    <location>
        <begin position="1"/>
        <end position="65"/>
    </location>
</feature>
<evidence type="ECO:0000259" key="3">
    <source>
        <dbReference type="Pfam" id="PF23208"/>
    </source>
</evidence>
<dbReference type="Pfam" id="PF23202">
    <property type="entry name" value="PAH_ZNF598"/>
    <property type="match status" value="1"/>
</dbReference>
<dbReference type="InterPro" id="IPR059042">
    <property type="entry name" value="Znf_C2H2_ZNF598"/>
</dbReference>
<dbReference type="Pfam" id="PF23208">
    <property type="entry name" value="zf_C2H2_ZNF598"/>
    <property type="match status" value="1"/>
</dbReference>
<protein>
    <submittedName>
        <fullName evidence="4">Uncharacterized protein</fullName>
    </submittedName>
</protein>
<reference evidence="4" key="1">
    <citation type="submission" date="2019-08" db="EMBL/GenBank/DDBJ databases">
        <title>The improved chromosome-level genome for the pearl oyster Pinctada fucata martensii using PacBio sequencing and Hi-C.</title>
        <authorList>
            <person name="Zheng Z."/>
        </authorList>
    </citation>
    <scope>NUCLEOTIDE SEQUENCE</scope>
    <source>
        <strain evidence="4">ZZ-2019</strain>
        <tissue evidence="4">Adductor muscle</tissue>
    </source>
</reference>
<feature type="domain" description="ZNF598 C2H2 zinc finger" evidence="3">
    <location>
        <begin position="215"/>
        <end position="244"/>
    </location>
</feature>
<keyword evidence="5" id="KW-1185">Reference proteome</keyword>
<dbReference type="InterPro" id="IPR057634">
    <property type="entry name" value="PAH_ZNF598/HEL2"/>
</dbReference>
<evidence type="ECO:0000313" key="5">
    <source>
        <dbReference type="Proteomes" id="UP001186944"/>
    </source>
</evidence>
<dbReference type="PANTHER" id="PTHR22938">
    <property type="entry name" value="ZINC FINGER PROTEIN 598"/>
    <property type="match status" value="1"/>
</dbReference>
<dbReference type="GO" id="GO:0072344">
    <property type="term" value="P:rescue of stalled ribosome"/>
    <property type="evidence" value="ECO:0007669"/>
    <property type="project" value="InterPro"/>
</dbReference>
<dbReference type="GO" id="GO:0016567">
    <property type="term" value="P:protein ubiquitination"/>
    <property type="evidence" value="ECO:0007669"/>
    <property type="project" value="TreeGrafter"/>
</dbReference>
<evidence type="ECO:0000259" key="2">
    <source>
        <dbReference type="Pfam" id="PF23202"/>
    </source>
</evidence>
<proteinExistence type="predicted"/>
<dbReference type="Proteomes" id="UP001186944">
    <property type="component" value="Unassembled WGS sequence"/>
</dbReference>
<feature type="region of interest" description="Disordered" evidence="1">
    <location>
        <begin position="241"/>
        <end position="265"/>
    </location>
</feature>
<dbReference type="GO" id="GO:0061630">
    <property type="term" value="F:ubiquitin protein ligase activity"/>
    <property type="evidence" value="ECO:0007669"/>
    <property type="project" value="InterPro"/>
</dbReference>
<comment type="caution">
    <text evidence="4">The sequence shown here is derived from an EMBL/GenBank/DDBJ whole genome shotgun (WGS) entry which is preliminary data.</text>
</comment>
<feature type="compositionally biased region" description="Polar residues" evidence="1">
    <location>
        <begin position="241"/>
        <end position="252"/>
    </location>
</feature>
<dbReference type="EMBL" id="VSWD01000010">
    <property type="protein sequence ID" value="KAK3089981.1"/>
    <property type="molecule type" value="Genomic_DNA"/>
</dbReference>
<gene>
    <name evidence="4" type="ORF">FSP39_008176</name>
</gene>
<dbReference type="InterPro" id="IPR044288">
    <property type="entry name" value="ZNF598/HEL2"/>
</dbReference>
<evidence type="ECO:0000313" key="4">
    <source>
        <dbReference type="EMBL" id="KAK3089981.1"/>
    </source>
</evidence>
<dbReference type="PANTHER" id="PTHR22938:SF0">
    <property type="entry name" value="E3 UBIQUITIN-PROTEIN LIGASE ZNF598"/>
    <property type="match status" value="1"/>
</dbReference>
<accession>A0AA89BQ82</accession>